<evidence type="ECO:0000313" key="2">
    <source>
        <dbReference type="Proteomes" id="UP000234681"/>
    </source>
</evidence>
<protein>
    <submittedName>
        <fullName evidence="1">RCG22568</fullName>
    </submittedName>
</protein>
<sequence>MKEQMIVLLNYLMLAHTYINFKLPRFLISATPFSNKHSLTLNITSFRLMLENVNL</sequence>
<accession>A6IPF4</accession>
<dbReference type="EMBL" id="CH473965">
    <property type="protein sequence ID" value="EDL98906.1"/>
    <property type="molecule type" value="Genomic_DNA"/>
</dbReference>
<dbReference type="Proteomes" id="UP000234681">
    <property type="component" value="Chromosome 9"/>
</dbReference>
<dbReference type="AlphaFoldDB" id="A6IPF4"/>
<name>A6IPF4_RAT</name>
<reference evidence="1 2" key="1">
    <citation type="submission" date="2005-09" db="EMBL/GenBank/DDBJ databases">
        <authorList>
            <person name="Mural R.J."/>
            <person name="Li P.W."/>
            <person name="Adams M.D."/>
            <person name="Amanatides P.G."/>
            <person name="Baden-Tillson H."/>
            <person name="Barnstead M."/>
            <person name="Chin S.H."/>
            <person name="Dew I."/>
            <person name="Evans C.A."/>
            <person name="Ferriera S."/>
            <person name="Flanigan M."/>
            <person name="Fosler C."/>
            <person name="Glodek A."/>
            <person name="Gu Z."/>
            <person name="Holt R.A."/>
            <person name="Jennings D."/>
            <person name="Kraft C.L."/>
            <person name="Lu F."/>
            <person name="Nguyen T."/>
            <person name="Nusskern D.R."/>
            <person name="Pfannkoch C.M."/>
            <person name="Sitter C."/>
            <person name="Sutton G.G."/>
            <person name="Venter J.C."/>
            <person name="Wang Z."/>
            <person name="Woodage T."/>
            <person name="Zheng X.H."/>
            <person name="Zhong F."/>
        </authorList>
    </citation>
    <scope>NUCLEOTIDE SEQUENCE [LARGE SCALE GENOMIC DNA]</scope>
    <source>
        <strain>BN</strain>
        <strain evidence="2">Sprague-Dawley</strain>
    </source>
</reference>
<gene>
    <name evidence="1" type="ORF">rCG_22568</name>
</gene>
<organism evidence="1 2">
    <name type="scientific">Rattus norvegicus</name>
    <name type="common">Rat</name>
    <dbReference type="NCBI Taxonomy" id="10116"/>
    <lineage>
        <taxon>Eukaryota</taxon>
        <taxon>Metazoa</taxon>
        <taxon>Chordata</taxon>
        <taxon>Craniata</taxon>
        <taxon>Vertebrata</taxon>
        <taxon>Euteleostomi</taxon>
        <taxon>Mammalia</taxon>
        <taxon>Eutheria</taxon>
        <taxon>Euarchontoglires</taxon>
        <taxon>Glires</taxon>
        <taxon>Rodentia</taxon>
        <taxon>Myomorpha</taxon>
        <taxon>Muroidea</taxon>
        <taxon>Muridae</taxon>
        <taxon>Murinae</taxon>
        <taxon>Rattus</taxon>
    </lineage>
</organism>
<evidence type="ECO:0000313" key="1">
    <source>
        <dbReference type="EMBL" id="EDL98906.1"/>
    </source>
</evidence>
<proteinExistence type="predicted"/>